<feature type="transmembrane region" description="Helical" evidence="1">
    <location>
        <begin position="30"/>
        <end position="52"/>
    </location>
</feature>
<evidence type="ECO:0000256" key="1">
    <source>
        <dbReference type="SAM" id="Phobius"/>
    </source>
</evidence>
<gene>
    <name evidence="2" type="ORF">G2W53_022920</name>
</gene>
<reference evidence="2" key="1">
    <citation type="submission" date="2020-09" db="EMBL/GenBank/DDBJ databases">
        <title>Genome-Enabled Discovery of Anthraquinone Biosynthesis in Senna tora.</title>
        <authorList>
            <person name="Kang S.-H."/>
            <person name="Pandey R.P."/>
            <person name="Lee C.-M."/>
            <person name="Sim J.-S."/>
            <person name="Jeong J.-T."/>
            <person name="Choi B.-S."/>
            <person name="Jung M."/>
            <person name="Ginzburg D."/>
            <person name="Zhao K."/>
            <person name="Won S.Y."/>
            <person name="Oh T.-J."/>
            <person name="Yu Y."/>
            <person name="Kim N.-H."/>
            <person name="Lee O.R."/>
            <person name="Lee T.-H."/>
            <person name="Bashyal P."/>
            <person name="Kim T.-S."/>
            <person name="Lee W.-H."/>
            <person name="Kawkins C."/>
            <person name="Kim C.-K."/>
            <person name="Kim J.S."/>
            <person name="Ahn B.O."/>
            <person name="Rhee S.Y."/>
            <person name="Sohng J.K."/>
        </authorList>
    </citation>
    <scope>NUCLEOTIDE SEQUENCE</scope>
    <source>
        <tissue evidence="2">Leaf</tissue>
    </source>
</reference>
<protein>
    <submittedName>
        <fullName evidence="2">Uncharacterized protein</fullName>
    </submittedName>
</protein>
<keyword evidence="1" id="KW-0812">Transmembrane</keyword>
<keyword evidence="3" id="KW-1185">Reference proteome</keyword>
<dbReference type="PANTHER" id="PTHR36074">
    <property type="entry name" value="ISOPENTENYL-DIPHOSPHATE DELTA-ISOMERASE"/>
    <property type="match status" value="1"/>
</dbReference>
<dbReference type="PANTHER" id="PTHR36074:SF1">
    <property type="entry name" value="ISOPENTENYL-DIPHOSPHATE DELTA-ISOMERASE"/>
    <property type="match status" value="1"/>
</dbReference>
<dbReference type="AlphaFoldDB" id="A0A834TPV3"/>
<comment type="caution">
    <text evidence="2">The sequence shown here is derived from an EMBL/GenBank/DDBJ whole genome shotgun (WGS) entry which is preliminary data.</text>
</comment>
<evidence type="ECO:0000313" key="3">
    <source>
        <dbReference type="Proteomes" id="UP000634136"/>
    </source>
</evidence>
<dbReference type="EMBL" id="JAAIUW010000007">
    <property type="protein sequence ID" value="KAF7824776.1"/>
    <property type="molecule type" value="Genomic_DNA"/>
</dbReference>
<proteinExistence type="predicted"/>
<keyword evidence="1" id="KW-1133">Transmembrane helix</keyword>
<dbReference type="Proteomes" id="UP000634136">
    <property type="component" value="Unassembled WGS sequence"/>
</dbReference>
<sequence>MAAIAILLDLWRKNQGFNPGVSSARISHTFGLFSASAASLAVGSTFASRALFGYELTLSLRILMEAFFFFKFYIIDKTNISLHSPGTGSVFGTFKLVSEYWKILYKYFLYRYGAYTFGYSILLEFIMVLWLSDYISNIQKEDDEDFLQNNQHRVDLIVPLKKSVKQIARESTVMTTRRVLERVAVRYVSQRMAWKLLKDVPQSALRKAGRKMPTLVYFVCVSRTTFRGHMLGVAASWVVQVGIEVYRFLTSVFNPKEEDNNVDKSKRVRSLGQGIFMATFRCSSSLIFASIGAGIGATIFTPSTGQKIGCAAGDFAGPVIVAYCADKIFRLQE</sequence>
<feature type="transmembrane region" description="Helical" evidence="1">
    <location>
        <begin position="58"/>
        <end position="75"/>
    </location>
</feature>
<organism evidence="2 3">
    <name type="scientific">Senna tora</name>
    <dbReference type="NCBI Taxonomy" id="362788"/>
    <lineage>
        <taxon>Eukaryota</taxon>
        <taxon>Viridiplantae</taxon>
        <taxon>Streptophyta</taxon>
        <taxon>Embryophyta</taxon>
        <taxon>Tracheophyta</taxon>
        <taxon>Spermatophyta</taxon>
        <taxon>Magnoliopsida</taxon>
        <taxon>eudicotyledons</taxon>
        <taxon>Gunneridae</taxon>
        <taxon>Pentapetalae</taxon>
        <taxon>rosids</taxon>
        <taxon>fabids</taxon>
        <taxon>Fabales</taxon>
        <taxon>Fabaceae</taxon>
        <taxon>Caesalpinioideae</taxon>
        <taxon>Cassia clade</taxon>
        <taxon>Senna</taxon>
    </lineage>
</organism>
<keyword evidence="1" id="KW-0472">Membrane</keyword>
<name>A0A834TPV3_9FABA</name>
<accession>A0A834TPV3</accession>
<feature type="transmembrane region" description="Helical" evidence="1">
    <location>
        <begin position="112"/>
        <end position="131"/>
    </location>
</feature>
<evidence type="ECO:0000313" key="2">
    <source>
        <dbReference type="EMBL" id="KAF7824776.1"/>
    </source>
</evidence>
<dbReference type="OrthoDB" id="1925570at2759"/>